<gene>
    <name evidence="15" type="ORF">B4U80_00962</name>
</gene>
<feature type="domain" description="Fucosyltransferase C-terminal" evidence="13">
    <location>
        <begin position="130"/>
        <end position="304"/>
    </location>
</feature>
<keyword evidence="8" id="KW-1133">Transmembrane helix</keyword>
<dbReference type="InterPro" id="IPR001503">
    <property type="entry name" value="Glyco_trans_10"/>
</dbReference>
<sequence length="317" mass="37240">LAKQSKSKELSTKQIYFQRPLDYNSHEFSSLFDGCPVSACRVTRTATPKLDAYLFREIISFPREYNPERQNEIWIYYSLESPNTYTLDDGVNCINWTATYRFDSDIVTPYAKFVAFNNSVSTTTKVNYAKGKTKKVAWFVSNCNSNNNRLQYAQELNKYIEVDIYGICGTKRCSRSNGNHCFDMLKRDYKFYLSFENSNCRDYITEKFFANALDNNVLPIVMGAYAEDYDRVAPPHSFIHVDEFESAESLAKYLHKLDKNDELYNSYFDWKGSGQFINTRFWCRLCALLHSKSKRRHYKDLATWWQRNICNNDGHLQ</sequence>
<dbReference type="InterPro" id="IPR031481">
    <property type="entry name" value="Glyco_tran_10_N"/>
</dbReference>
<dbReference type="InterPro" id="IPR038577">
    <property type="entry name" value="GT10-like_C_sf"/>
</dbReference>
<evidence type="ECO:0000256" key="3">
    <source>
        <dbReference type="ARBA" id="ARBA00008919"/>
    </source>
</evidence>
<evidence type="ECO:0000313" key="15">
    <source>
        <dbReference type="EMBL" id="RWS22164.1"/>
    </source>
</evidence>
<evidence type="ECO:0000256" key="1">
    <source>
        <dbReference type="ARBA" id="ARBA00004447"/>
    </source>
</evidence>
<reference evidence="15 16" key="1">
    <citation type="journal article" date="2018" name="Gigascience">
        <title>Genomes of trombidid mites reveal novel predicted allergens and laterally-transferred genes associated with secondary metabolism.</title>
        <authorList>
            <person name="Dong X."/>
            <person name="Chaisiri K."/>
            <person name="Xia D."/>
            <person name="Armstrong S.D."/>
            <person name="Fang Y."/>
            <person name="Donnelly M.J."/>
            <person name="Kadowaki T."/>
            <person name="McGarry J.W."/>
            <person name="Darby A.C."/>
            <person name="Makepeace B.L."/>
        </authorList>
    </citation>
    <scope>NUCLEOTIDE SEQUENCE [LARGE SCALE GENOMIC DNA]</scope>
    <source>
        <strain evidence="15">UoL-UT</strain>
    </source>
</reference>
<evidence type="ECO:0000259" key="14">
    <source>
        <dbReference type="Pfam" id="PF17039"/>
    </source>
</evidence>
<dbReference type="Pfam" id="PF17039">
    <property type="entry name" value="Glyco_tran_10_N"/>
    <property type="match status" value="1"/>
</dbReference>
<dbReference type="GO" id="GO:0032580">
    <property type="term" value="C:Golgi cisterna membrane"/>
    <property type="evidence" value="ECO:0007669"/>
    <property type="project" value="UniProtKB-SubCell"/>
</dbReference>
<evidence type="ECO:0000256" key="4">
    <source>
        <dbReference type="ARBA" id="ARBA00022676"/>
    </source>
</evidence>
<comment type="subcellular location">
    <subcellularLocation>
        <location evidence="1 12">Golgi apparatus</location>
        <location evidence="1 12">Golgi stack membrane</location>
        <topology evidence="1 12">Single-pass type II membrane protein</topology>
    </subcellularLocation>
</comment>
<dbReference type="InterPro" id="IPR055270">
    <property type="entry name" value="Glyco_tran_10_C"/>
</dbReference>
<keyword evidence="4 12" id="KW-0328">Glycosyltransferase</keyword>
<keyword evidence="10" id="KW-0472">Membrane</keyword>
<evidence type="ECO:0000256" key="12">
    <source>
        <dbReference type="RuleBase" id="RU003832"/>
    </source>
</evidence>
<proteinExistence type="inferred from homology"/>
<keyword evidence="16" id="KW-1185">Reference proteome</keyword>
<dbReference type="Gene3D" id="3.40.50.11660">
    <property type="entry name" value="Glycosyl transferase family 10, C-terminal domain"/>
    <property type="match status" value="1"/>
</dbReference>
<dbReference type="AlphaFoldDB" id="A0A443S3W0"/>
<dbReference type="GO" id="GO:0008417">
    <property type="term" value="F:fucosyltransferase activity"/>
    <property type="evidence" value="ECO:0007669"/>
    <property type="project" value="InterPro"/>
</dbReference>
<dbReference type="Pfam" id="PF00852">
    <property type="entry name" value="Glyco_transf_10"/>
    <property type="match status" value="1"/>
</dbReference>
<evidence type="ECO:0000259" key="13">
    <source>
        <dbReference type="Pfam" id="PF00852"/>
    </source>
</evidence>
<dbReference type="FunFam" id="3.40.50.11660:FF:000004">
    <property type="entry name" value="Glycoprotein 3-alpha-L-fucosyltransferase A"/>
    <property type="match status" value="1"/>
</dbReference>
<evidence type="ECO:0000256" key="2">
    <source>
        <dbReference type="ARBA" id="ARBA00004922"/>
    </source>
</evidence>
<comment type="similarity">
    <text evidence="3 12">Belongs to the glycosyltransferase 10 family.</text>
</comment>
<dbReference type="Proteomes" id="UP000288716">
    <property type="component" value="Unassembled WGS sequence"/>
</dbReference>
<dbReference type="SUPFAM" id="SSF53756">
    <property type="entry name" value="UDP-Glycosyltransferase/glycogen phosphorylase"/>
    <property type="match status" value="1"/>
</dbReference>
<evidence type="ECO:0000256" key="6">
    <source>
        <dbReference type="ARBA" id="ARBA00022692"/>
    </source>
</evidence>
<keyword evidence="6 12" id="KW-0812">Transmembrane</keyword>
<organism evidence="15 16">
    <name type="scientific">Leptotrombidium deliense</name>
    <dbReference type="NCBI Taxonomy" id="299467"/>
    <lineage>
        <taxon>Eukaryota</taxon>
        <taxon>Metazoa</taxon>
        <taxon>Ecdysozoa</taxon>
        <taxon>Arthropoda</taxon>
        <taxon>Chelicerata</taxon>
        <taxon>Arachnida</taxon>
        <taxon>Acari</taxon>
        <taxon>Acariformes</taxon>
        <taxon>Trombidiformes</taxon>
        <taxon>Prostigmata</taxon>
        <taxon>Anystina</taxon>
        <taxon>Parasitengona</taxon>
        <taxon>Trombiculoidea</taxon>
        <taxon>Trombiculidae</taxon>
        <taxon>Leptotrombidium</taxon>
    </lineage>
</organism>
<comment type="pathway">
    <text evidence="2">Protein modification; protein glycosylation.</text>
</comment>
<comment type="caution">
    <text evidence="15">The sequence shown here is derived from an EMBL/GenBank/DDBJ whole genome shotgun (WGS) entry which is preliminary data.</text>
</comment>
<evidence type="ECO:0000256" key="10">
    <source>
        <dbReference type="ARBA" id="ARBA00023136"/>
    </source>
</evidence>
<evidence type="ECO:0000256" key="8">
    <source>
        <dbReference type="ARBA" id="ARBA00022989"/>
    </source>
</evidence>
<accession>A0A443S3W0</accession>
<evidence type="ECO:0000256" key="5">
    <source>
        <dbReference type="ARBA" id="ARBA00022679"/>
    </source>
</evidence>
<dbReference type="STRING" id="299467.A0A443S3W0"/>
<dbReference type="EMBL" id="NCKV01009610">
    <property type="protein sequence ID" value="RWS22164.1"/>
    <property type="molecule type" value="Genomic_DNA"/>
</dbReference>
<feature type="non-terminal residue" evidence="15">
    <location>
        <position position="1"/>
    </location>
</feature>
<evidence type="ECO:0000256" key="7">
    <source>
        <dbReference type="ARBA" id="ARBA00022968"/>
    </source>
</evidence>
<keyword evidence="11" id="KW-0325">Glycoprotein</keyword>
<keyword evidence="9 12" id="KW-0333">Golgi apparatus</keyword>
<evidence type="ECO:0000313" key="16">
    <source>
        <dbReference type="Proteomes" id="UP000288716"/>
    </source>
</evidence>
<evidence type="ECO:0000256" key="9">
    <source>
        <dbReference type="ARBA" id="ARBA00023034"/>
    </source>
</evidence>
<name>A0A443S3W0_9ACAR</name>
<feature type="domain" description="Fucosyltransferase N-terminal" evidence="14">
    <location>
        <begin position="33"/>
        <end position="110"/>
    </location>
</feature>
<protein>
    <recommendedName>
        <fullName evidence="12">Fucosyltransferase</fullName>
        <ecNumber evidence="12">2.4.1.-</ecNumber>
    </recommendedName>
</protein>
<dbReference type="PANTHER" id="PTHR48438:SF1">
    <property type="entry name" value="ALPHA-(1,3)-FUCOSYLTRANSFERASE C-RELATED"/>
    <property type="match status" value="1"/>
</dbReference>
<dbReference type="OrthoDB" id="427096at2759"/>
<evidence type="ECO:0000256" key="11">
    <source>
        <dbReference type="ARBA" id="ARBA00023180"/>
    </source>
</evidence>
<dbReference type="EC" id="2.4.1.-" evidence="12"/>
<keyword evidence="5 12" id="KW-0808">Transferase</keyword>
<dbReference type="UniPathway" id="UPA00378"/>
<keyword evidence="7" id="KW-0735">Signal-anchor</keyword>
<dbReference type="PANTHER" id="PTHR48438">
    <property type="entry name" value="ALPHA-(1,3)-FUCOSYLTRANSFERASE C-RELATED"/>
    <property type="match status" value="1"/>
</dbReference>
<dbReference type="VEuPathDB" id="VectorBase:LDEU009876"/>